<feature type="chain" id="PRO_5033027949" description="Reverse transcriptase domain-containing protein" evidence="2">
    <location>
        <begin position="28"/>
        <end position="766"/>
    </location>
</feature>
<evidence type="ECO:0000256" key="1">
    <source>
        <dbReference type="SAM" id="MobiDB-lite"/>
    </source>
</evidence>
<feature type="non-terminal residue" evidence="3">
    <location>
        <position position="766"/>
    </location>
</feature>
<dbReference type="AlphaFoldDB" id="A0A812T5M0"/>
<reference evidence="3" key="1">
    <citation type="submission" date="2021-02" db="EMBL/GenBank/DDBJ databases">
        <authorList>
            <person name="Dougan E. K."/>
            <person name="Rhodes N."/>
            <person name="Thang M."/>
            <person name="Chan C."/>
        </authorList>
    </citation>
    <scope>NUCLEOTIDE SEQUENCE</scope>
</reference>
<organism evidence="3 4">
    <name type="scientific">Symbiodinium natans</name>
    <dbReference type="NCBI Taxonomy" id="878477"/>
    <lineage>
        <taxon>Eukaryota</taxon>
        <taxon>Sar</taxon>
        <taxon>Alveolata</taxon>
        <taxon>Dinophyceae</taxon>
        <taxon>Suessiales</taxon>
        <taxon>Symbiodiniaceae</taxon>
        <taxon>Symbiodinium</taxon>
    </lineage>
</organism>
<evidence type="ECO:0000313" key="4">
    <source>
        <dbReference type="Proteomes" id="UP000604046"/>
    </source>
</evidence>
<name>A0A812T5M0_9DINO</name>
<keyword evidence="2" id="KW-0732">Signal</keyword>
<dbReference type="OrthoDB" id="434731at2759"/>
<dbReference type="Proteomes" id="UP000604046">
    <property type="component" value="Unassembled WGS sequence"/>
</dbReference>
<accession>A0A812T5M0</accession>
<evidence type="ECO:0008006" key="5">
    <source>
        <dbReference type="Google" id="ProtNLM"/>
    </source>
</evidence>
<evidence type="ECO:0000256" key="2">
    <source>
        <dbReference type="SAM" id="SignalP"/>
    </source>
</evidence>
<feature type="signal peptide" evidence="2">
    <location>
        <begin position="1"/>
        <end position="27"/>
    </location>
</feature>
<feature type="region of interest" description="Disordered" evidence="1">
    <location>
        <begin position="735"/>
        <end position="766"/>
    </location>
</feature>
<evidence type="ECO:0000313" key="3">
    <source>
        <dbReference type="EMBL" id="CAE7517435.1"/>
    </source>
</evidence>
<gene>
    <name evidence="3" type="ORF">SNAT2548_LOCUS28964</name>
</gene>
<feature type="compositionally biased region" description="Basic residues" evidence="1">
    <location>
        <begin position="744"/>
        <end position="766"/>
    </location>
</feature>
<comment type="caution">
    <text evidence="3">The sequence shown here is derived from an EMBL/GenBank/DDBJ whole genome shotgun (WGS) entry which is preliminary data.</text>
</comment>
<protein>
    <recommendedName>
        <fullName evidence="5">Reverse transcriptase domain-containing protein</fullName>
    </recommendedName>
</protein>
<sequence>RYRNKRRLLRHKLQLTVLQALVCGVPAGMKAHSPAAPTLRHDAVRAHGPATPTLQPDAVQATSAADVFCDTLQQFLPGSALNVAVYWRHWVSCDCATPKYRLRNLFPIPKLAAWPDQVERGDIRVETCMAVSNFCLAAFNCLEQGLKAATASQSFPARATAAQSSVQLHVADRVVRYLARLNKFFGHTLLWRNTLNSDAGAGSKQYRDLRTEDVDLPQVAATCEPLGLIEAELAAQIRDASNVFPGTANVQPPPRATAGIFAAEKTNGRQRKIWDGSSVSALAKDPPKPRRLANPSCFLELEVKPGEDLLFSKRDACTFFDVLKVPAELQPWLAQPPVRVHELLDAGMTWEDVLTFCDDGGESGSISSSSWLYPTRVVWPMGFSWSSAVAQSTTVATCLGAGIQESCILSPDHDPPADQQELVMVATDDTVLFHRSVQRGERTLTRLDDAFARNGIPRNRRKDVTLADSITALDCELRNNPPVAEPAEGRLGDAVCRTLDLLHGGVASPRSVHSLLGIWEWFALLQRGFFSIYSDVYSFVQLTPELDTRHVPSGVLNEFLTTLLLSPLLAAGLDRLPLATLIATDACPEYGFGVCRSVCASSEAADVCRMAERRGDFVRLTPCPEDPVELRRDGKPRLLKLTQRDFATVVSSRAKWKSHAGVLEVHGYLLGLKWVTRNPKRHHHKVAFLVDAKAVVGAASKGRSSAHAFLKVLRSAAAYTLGADILPRIVYIPSESNPADGPSRGKRRRRAANRSARKPRTKPKVF</sequence>
<dbReference type="EMBL" id="CAJNDS010002538">
    <property type="protein sequence ID" value="CAE7517435.1"/>
    <property type="molecule type" value="Genomic_DNA"/>
</dbReference>
<proteinExistence type="predicted"/>
<keyword evidence="4" id="KW-1185">Reference proteome</keyword>